<keyword evidence="1" id="KW-0812">Transmembrane</keyword>
<organism evidence="3 4">
    <name type="scientific">Obba rivulosa</name>
    <dbReference type="NCBI Taxonomy" id="1052685"/>
    <lineage>
        <taxon>Eukaryota</taxon>
        <taxon>Fungi</taxon>
        <taxon>Dikarya</taxon>
        <taxon>Basidiomycota</taxon>
        <taxon>Agaricomycotina</taxon>
        <taxon>Agaricomycetes</taxon>
        <taxon>Polyporales</taxon>
        <taxon>Gelatoporiaceae</taxon>
        <taxon>Obba</taxon>
    </lineage>
</organism>
<keyword evidence="1" id="KW-1133">Transmembrane helix</keyword>
<gene>
    <name evidence="3" type="ORF">OBBRIDRAFT_835316</name>
</gene>
<feature type="transmembrane region" description="Helical" evidence="1">
    <location>
        <begin position="124"/>
        <end position="153"/>
    </location>
</feature>
<dbReference type="Pfam" id="PF20152">
    <property type="entry name" value="DUF6534"/>
    <property type="match status" value="1"/>
</dbReference>
<dbReference type="PANTHER" id="PTHR40465">
    <property type="entry name" value="CHROMOSOME 1, WHOLE GENOME SHOTGUN SEQUENCE"/>
    <property type="match status" value="1"/>
</dbReference>
<feature type="transmembrane region" description="Helical" evidence="1">
    <location>
        <begin position="51"/>
        <end position="72"/>
    </location>
</feature>
<feature type="transmembrane region" description="Helical" evidence="1">
    <location>
        <begin position="165"/>
        <end position="188"/>
    </location>
</feature>
<protein>
    <recommendedName>
        <fullName evidence="2">DUF6534 domain-containing protein</fullName>
    </recommendedName>
</protein>
<evidence type="ECO:0000313" key="4">
    <source>
        <dbReference type="Proteomes" id="UP000250043"/>
    </source>
</evidence>
<dbReference type="Proteomes" id="UP000250043">
    <property type="component" value="Unassembled WGS sequence"/>
</dbReference>
<feature type="transmembrane region" description="Helical" evidence="1">
    <location>
        <begin position="92"/>
        <end position="112"/>
    </location>
</feature>
<reference evidence="3 4" key="1">
    <citation type="submission" date="2016-07" db="EMBL/GenBank/DDBJ databases">
        <title>Draft genome of the white-rot fungus Obba rivulosa 3A-2.</title>
        <authorList>
            <consortium name="DOE Joint Genome Institute"/>
            <person name="Miettinen O."/>
            <person name="Riley R."/>
            <person name="Acob R."/>
            <person name="Barry K."/>
            <person name="Cullen D."/>
            <person name="De Vries R."/>
            <person name="Hainaut M."/>
            <person name="Hatakka A."/>
            <person name="Henrissat B."/>
            <person name="Hilden K."/>
            <person name="Kuo R."/>
            <person name="Labutti K."/>
            <person name="Lipzen A."/>
            <person name="Makela M.R."/>
            <person name="Sandor L."/>
            <person name="Spatafora J.W."/>
            <person name="Grigoriev I.V."/>
            <person name="Hibbett D.S."/>
        </authorList>
    </citation>
    <scope>NUCLEOTIDE SEQUENCE [LARGE SCALE GENOMIC DNA]</scope>
    <source>
        <strain evidence="3 4">3A-2</strain>
    </source>
</reference>
<sequence>MSSHLEHHSLDSTLGAGLIGLVIAAALYGITNVQMYMYFKRYNEDSLFLKVMFAFLWILDTLHQILITQSIYTYAVTRFGNAAALEVPTWSFLVNVVVTGVSDVSTVFSQIVEIGKNYLITVPVMIVAIASLVGSICEASFAAFSLLSTYLIIFDRSLYHQSWCLYIGLASGAVADVLLASSLVVLLWRKRTGFARTDSLVRVLMLYTINSGVLTSVCAIMCFVTFTIMPNNFIYYALFMVLPKLLLNSLLASYNARRDMREAAYPTGDLVTIPLTNTTRRASMPISFRRNSKQPDDQVRVVLLRL</sequence>
<proteinExistence type="predicted"/>
<dbReference type="InterPro" id="IPR045339">
    <property type="entry name" value="DUF6534"/>
</dbReference>
<dbReference type="EMBL" id="KV722413">
    <property type="protein sequence ID" value="OCH90034.1"/>
    <property type="molecule type" value="Genomic_DNA"/>
</dbReference>
<dbReference type="OrthoDB" id="2738831at2759"/>
<feature type="transmembrane region" description="Helical" evidence="1">
    <location>
        <begin position="12"/>
        <end position="30"/>
    </location>
</feature>
<feature type="transmembrane region" description="Helical" evidence="1">
    <location>
        <begin position="200"/>
        <end position="227"/>
    </location>
</feature>
<feature type="transmembrane region" description="Helical" evidence="1">
    <location>
        <begin position="233"/>
        <end position="251"/>
    </location>
</feature>
<evidence type="ECO:0000259" key="2">
    <source>
        <dbReference type="Pfam" id="PF20152"/>
    </source>
</evidence>
<feature type="domain" description="DUF6534" evidence="2">
    <location>
        <begin position="173"/>
        <end position="258"/>
    </location>
</feature>
<keyword evidence="4" id="KW-1185">Reference proteome</keyword>
<name>A0A8E2AVN2_9APHY</name>
<dbReference type="AlphaFoldDB" id="A0A8E2AVN2"/>
<keyword evidence="1" id="KW-0472">Membrane</keyword>
<dbReference type="PANTHER" id="PTHR40465:SF1">
    <property type="entry name" value="DUF6534 DOMAIN-CONTAINING PROTEIN"/>
    <property type="match status" value="1"/>
</dbReference>
<evidence type="ECO:0000313" key="3">
    <source>
        <dbReference type="EMBL" id="OCH90034.1"/>
    </source>
</evidence>
<evidence type="ECO:0000256" key="1">
    <source>
        <dbReference type="SAM" id="Phobius"/>
    </source>
</evidence>
<accession>A0A8E2AVN2</accession>